<dbReference type="PROSITE" id="PS50850">
    <property type="entry name" value="MFS"/>
    <property type="match status" value="1"/>
</dbReference>
<feature type="transmembrane region" description="Helical" evidence="5">
    <location>
        <begin position="14"/>
        <end position="40"/>
    </location>
</feature>
<dbReference type="GO" id="GO:0046943">
    <property type="term" value="F:carboxylic acid transmembrane transporter activity"/>
    <property type="evidence" value="ECO:0007669"/>
    <property type="project" value="TreeGrafter"/>
</dbReference>
<evidence type="ECO:0000256" key="1">
    <source>
        <dbReference type="ARBA" id="ARBA00004141"/>
    </source>
</evidence>
<dbReference type="GO" id="GO:0005886">
    <property type="term" value="C:plasma membrane"/>
    <property type="evidence" value="ECO:0007669"/>
    <property type="project" value="TreeGrafter"/>
</dbReference>
<evidence type="ECO:0000313" key="8">
    <source>
        <dbReference type="Proteomes" id="UP000266005"/>
    </source>
</evidence>
<keyword evidence="3 5" id="KW-1133">Transmembrane helix</keyword>
<feature type="transmembrane region" description="Helical" evidence="5">
    <location>
        <begin position="378"/>
        <end position="402"/>
    </location>
</feature>
<dbReference type="PANTHER" id="PTHR23508">
    <property type="entry name" value="CARBOXYLIC ACID TRANSPORTER PROTEIN HOMOLOG"/>
    <property type="match status" value="1"/>
</dbReference>
<feature type="transmembrane region" description="Helical" evidence="5">
    <location>
        <begin position="111"/>
        <end position="135"/>
    </location>
</feature>
<dbReference type="InterPro" id="IPR011701">
    <property type="entry name" value="MFS"/>
</dbReference>
<evidence type="ECO:0000256" key="2">
    <source>
        <dbReference type="ARBA" id="ARBA00022692"/>
    </source>
</evidence>
<dbReference type="PANTHER" id="PTHR23508:SF10">
    <property type="entry name" value="CARBOXYLIC ACID TRANSPORTER PROTEIN HOMOLOG"/>
    <property type="match status" value="1"/>
</dbReference>
<dbReference type="EMBL" id="QWGE01000003">
    <property type="protein sequence ID" value="RIJ37486.1"/>
    <property type="molecule type" value="Genomic_DNA"/>
</dbReference>
<feature type="transmembrane region" description="Helical" evidence="5">
    <location>
        <begin position="88"/>
        <end position="105"/>
    </location>
</feature>
<dbReference type="OrthoDB" id="9774156at2"/>
<dbReference type="AlphaFoldDB" id="A0A399S0E8"/>
<feature type="transmembrane region" description="Helical" evidence="5">
    <location>
        <begin position="318"/>
        <end position="341"/>
    </location>
</feature>
<feature type="domain" description="Major facilitator superfamily (MFS) profile" evidence="6">
    <location>
        <begin position="19"/>
        <end position="406"/>
    </location>
</feature>
<evidence type="ECO:0000256" key="3">
    <source>
        <dbReference type="ARBA" id="ARBA00022989"/>
    </source>
</evidence>
<name>A0A399S0E8_9BACT</name>
<organism evidence="7 8">
    <name type="scientific">Pontibacter oryzae</name>
    <dbReference type="NCBI Taxonomy" id="2304593"/>
    <lineage>
        <taxon>Bacteria</taxon>
        <taxon>Pseudomonadati</taxon>
        <taxon>Bacteroidota</taxon>
        <taxon>Cytophagia</taxon>
        <taxon>Cytophagales</taxon>
        <taxon>Hymenobacteraceae</taxon>
        <taxon>Pontibacter</taxon>
    </lineage>
</organism>
<evidence type="ECO:0000313" key="7">
    <source>
        <dbReference type="EMBL" id="RIJ37486.1"/>
    </source>
</evidence>
<keyword evidence="2 5" id="KW-0812">Transmembrane</keyword>
<sequence>MPMSAPAKLSEKSILLNAAVIVAALGYFVDIYDLVLFSIVRIPSLQELGITAQSELLEKGVLLLNMQMAGMLLGGIGWGILGDKRGRLSVLFGSIFLYSIANIMNGFVQDIYMYAFLRFVAGLGLAGELGAGITLVSEVLPKEKRGYGTMIVATIGISGAVIAGAVGDYFGWRTAYFIGGGLGLLLLFLRLGVYESSMFKNVKAVEDVTRGNFLSLFTNGKRFWKYLKCILIGIPIWFVVGILITFSPEFGVELGVQEAVSAGKAVSFCYLGLTFGDLISGYLSQRLGSRRKVVMAFLGLSAVFILMMLLGRDFSINRFYLLCTALGFASGYWAVFITIAAEQFGTNIRATVTTTVPNFVRGAVVPLTLTFEALRHPLGFLPTAMLLAAVCLAIAIVSIFTLEETFSKELDYLEPI</sequence>
<keyword evidence="4 5" id="KW-0472">Membrane</keyword>
<reference evidence="8" key="1">
    <citation type="submission" date="2018-08" db="EMBL/GenBank/DDBJ databases">
        <title>Mucilaginibacter sp. MYSH2.</title>
        <authorList>
            <person name="Seo T."/>
        </authorList>
    </citation>
    <scope>NUCLEOTIDE SEQUENCE [LARGE SCALE GENOMIC DNA]</scope>
    <source>
        <strain evidence="8">KIRAN</strain>
    </source>
</reference>
<protein>
    <submittedName>
        <fullName evidence="7">MFS transporter</fullName>
    </submittedName>
</protein>
<gene>
    <name evidence="7" type="ORF">D1627_10235</name>
</gene>
<feature type="transmembrane region" description="Helical" evidence="5">
    <location>
        <begin position="147"/>
        <end position="167"/>
    </location>
</feature>
<dbReference type="Pfam" id="PF07690">
    <property type="entry name" value="MFS_1"/>
    <property type="match status" value="1"/>
</dbReference>
<dbReference type="InterPro" id="IPR036259">
    <property type="entry name" value="MFS_trans_sf"/>
</dbReference>
<dbReference type="InterPro" id="IPR020846">
    <property type="entry name" value="MFS_dom"/>
</dbReference>
<comment type="subcellular location">
    <subcellularLocation>
        <location evidence="1">Membrane</location>
        <topology evidence="1">Multi-pass membrane protein</topology>
    </subcellularLocation>
</comment>
<feature type="transmembrane region" description="Helical" evidence="5">
    <location>
        <begin position="173"/>
        <end position="193"/>
    </location>
</feature>
<proteinExistence type="predicted"/>
<dbReference type="Gene3D" id="1.20.1250.20">
    <property type="entry name" value="MFS general substrate transporter like domains"/>
    <property type="match status" value="2"/>
</dbReference>
<keyword evidence="8" id="KW-1185">Reference proteome</keyword>
<dbReference type="Proteomes" id="UP000266005">
    <property type="component" value="Unassembled WGS sequence"/>
</dbReference>
<dbReference type="SUPFAM" id="SSF103473">
    <property type="entry name" value="MFS general substrate transporter"/>
    <property type="match status" value="1"/>
</dbReference>
<feature type="transmembrane region" description="Helical" evidence="5">
    <location>
        <begin position="293"/>
        <end position="312"/>
    </location>
</feature>
<evidence type="ECO:0000256" key="4">
    <source>
        <dbReference type="ARBA" id="ARBA00023136"/>
    </source>
</evidence>
<accession>A0A399S0E8</accession>
<evidence type="ECO:0000259" key="6">
    <source>
        <dbReference type="PROSITE" id="PS50850"/>
    </source>
</evidence>
<evidence type="ECO:0000256" key="5">
    <source>
        <dbReference type="SAM" id="Phobius"/>
    </source>
</evidence>
<feature type="transmembrane region" description="Helical" evidence="5">
    <location>
        <begin position="60"/>
        <end position="81"/>
    </location>
</feature>
<comment type="caution">
    <text evidence="7">The sequence shown here is derived from an EMBL/GenBank/DDBJ whole genome shotgun (WGS) entry which is preliminary data.</text>
</comment>
<feature type="transmembrane region" description="Helical" evidence="5">
    <location>
        <begin position="226"/>
        <end position="245"/>
    </location>
</feature>